<evidence type="ECO:0000313" key="14">
    <source>
        <dbReference type="Proteomes" id="UP001210231"/>
    </source>
</evidence>
<keyword evidence="6 8" id="KW-0472">Membrane</keyword>
<keyword evidence="10" id="KW-0732">Signal</keyword>
<dbReference type="InterPro" id="IPR037066">
    <property type="entry name" value="Plug_dom_sf"/>
</dbReference>
<feature type="signal peptide" evidence="10">
    <location>
        <begin position="1"/>
        <end position="24"/>
    </location>
</feature>
<keyword evidence="14" id="KW-1185">Reference proteome</keyword>
<organism evidence="13 14">
    <name type="scientific">Polluticaenibacter yanchengensis</name>
    <dbReference type="NCBI Taxonomy" id="3014562"/>
    <lineage>
        <taxon>Bacteria</taxon>
        <taxon>Pseudomonadati</taxon>
        <taxon>Bacteroidota</taxon>
        <taxon>Chitinophagia</taxon>
        <taxon>Chitinophagales</taxon>
        <taxon>Chitinophagaceae</taxon>
        <taxon>Polluticaenibacter</taxon>
    </lineage>
</organism>
<dbReference type="Proteomes" id="UP001210231">
    <property type="component" value="Unassembled WGS sequence"/>
</dbReference>
<evidence type="ECO:0000259" key="11">
    <source>
        <dbReference type="Pfam" id="PF00593"/>
    </source>
</evidence>
<comment type="caution">
    <text evidence="13">The sequence shown here is derived from an EMBL/GenBank/DDBJ whole genome shotgun (WGS) entry which is preliminary data.</text>
</comment>
<sequence>MKTIYLFLCIVVFSVVPVLSNAQACSIKLHGHVEDADTKEKLNGATVEIINLNQFAVTNQNGDFEFDKLCAGKIQVRISHVHCETFDTTITLTRSVHIDFELPHNHNMEMQNVTVIGNNRSVSRGDIQKVISEQTIIANKGNSIAELLSNINGVTLLQTGSTIAKPVINGLFGARVLLINNGVRQEAQQWGNEHALEIDAFLANHVSVVKGTDALKYGSDAIGGAILVNPPALKYQPKVSGEINAGYFTNNGLYNVSASVEQGFKKLPAFSYRVQGTIKNSANVKTPGYRLNNTATSESNFSLATGYKKEKFEIEAFYSYFQNSIGIFQGAHIGNTTDLIHAISQSKPDDIYLGQNSYKIERPSQDVNHQIGKINSKIRTGFGQFDLQVSYQKNRRLEFDMIRSNGTNPQIDLAVSTLSENISWTHPKWNRFSGSIGINATQQDNRISGRYLIPNYNANTIGAYWLEKWTMHKWEVNAGLRYDYKTLETKRRPAGSAIIVNNYTFGTKAGSINIAYNANQQVKLFLNTSYTERAPYVNELLSNGIHHGSATFEIGNSSLKPEKAFNNSIGMNYNSSNKKLRLELNAYYNHINDFIYQQPYPDSPVLTISGAFPQIRFQKADVALYGVDFLSNYQFTGNWHYEQRASIIYGYNRNLQDWMINIPPNRISSAINYNFKDGKQFTNSFIGIEVPTVFKQTRIPDENKFGKQDYKLPPDAYTLVHLKASSTIELFKQSFVIGITVKNLLNTKYRDYLNSFRYYTDEMGRNIQFRIKYNF</sequence>
<dbReference type="PROSITE" id="PS52016">
    <property type="entry name" value="TONB_DEPENDENT_REC_3"/>
    <property type="match status" value="1"/>
</dbReference>
<dbReference type="Gene3D" id="2.60.40.1120">
    <property type="entry name" value="Carboxypeptidase-like, regulatory domain"/>
    <property type="match status" value="1"/>
</dbReference>
<dbReference type="InterPro" id="IPR000531">
    <property type="entry name" value="Beta-barrel_TonB"/>
</dbReference>
<accession>A0ABT4UGJ3</accession>
<dbReference type="RefSeq" id="WP_407030305.1">
    <property type="nucleotide sequence ID" value="NZ_JAQGEF010000003.1"/>
</dbReference>
<feature type="chain" id="PRO_5045525503" evidence="10">
    <location>
        <begin position="25"/>
        <end position="775"/>
    </location>
</feature>
<evidence type="ECO:0000256" key="3">
    <source>
        <dbReference type="ARBA" id="ARBA00022452"/>
    </source>
</evidence>
<feature type="domain" description="TonB-dependent receptor plug" evidence="12">
    <location>
        <begin position="129"/>
        <end position="225"/>
    </location>
</feature>
<reference evidence="13 14" key="1">
    <citation type="submission" date="2022-12" db="EMBL/GenBank/DDBJ databases">
        <title>Chitinophagaceae gen. sp. nov., a new member of the family Chitinophagaceae, isolated from soil in a chemical factory.</title>
        <authorList>
            <person name="Ke Z."/>
        </authorList>
    </citation>
    <scope>NUCLEOTIDE SEQUENCE [LARGE SCALE GENOMIC DNA]</scope>
    <source>
        <strain evidence="13 14">LY-5</strain>
    </source>
</reference>
<name>A0ABT4UGJ3_9BACT</name>
<dbReference type="Pfam" id="PF00593">
    <property type="entry name" value="TonB_dep_Rec_b-barrel"/>
    <property type="match status" value="1"/>
</dbReference>
<dbReference type="EMBL" id="JAQGEF010000003">
    <property type="protein sequence ID" value="MDA3613975.1"/>
    <property type="molecule type" value="Genomic_DNA"/>
</dbReference>
<keyword evidence="4 8" id="KW-0812">Transmembrane</keyword>
<keyword evidence="2 8" id="KW-0813">Transport</keyword>
<gene>
    <name evidence="13" type="ORF">O3P16_04095</name>
</gene>
<dbReference type="InterPro" id="IPR008969">
    <property type="entry name" value="CarboxyPept-like_regulatory"/>
</dbReference>
<proteinExistence type="inferred from homology"/>
<dbReference type="PANTHER" id="PTHR30069:SF40">
    <property type="entry name" value="TONB-DEPENDENT RECEPTOR NMB0964-RELATED"/>
    <property type="match status" value="1"/>
</dbReference>
<evidence type="ECO:0000256" key="4">
    <source>
        <dbReference type="ARBA" id="ARBA00022692"/>
    </source>
</evidence>
<keyword evidence="3 8" id="KW-1134">Transmembrane beta strand</keyword>
<dbReference type="SUPFAM" id="SSF49464">
    <property type="entry name" value="Carboxypeptidase regulatory domain-like"/>
    <property type="match status" value="1"/>
</dbReference>
<evidence type="ECO:0000256" key="1">
    <source>
        <dbReference type="ARBA" id="ARBA00004571"/>
    </source>
</evidence>
<dbReference type="Gene3D" id="2.40.170.20">
    <property type="entry name" value="TonB-dependent receptor, beta-barrel domain"/>
    <property type="match status" value="1"/>
</dbReference>
<dbReference type="Gene3D" id="2.170.130.10">
    <property type="entry name" value="TonB-dependent receptor, plug domain"/>
    <property type="match status" value="1"/>
</dbReference>
<evidence type="ECO:0000259" key="12">
    <source>
        <dbReference type="Pfam" id="PF07715"/>
    </source>
</evidence>
<dbReference type="InterPro" id="IPR036942">
    <property type="entry name" value="Beta-barrel_TonB_sf"/>
</dbReference>
<evidence type="ECO:0000256" key="7">
    <source>
        <dbReference type="ARBA" id="ARBA00023237"/>
    </source>
</evidence>
<keyword evidence="7 8" id="KW-0998">Cell outer membrane</keyword>
<evidence type="ECO:0000256" key="6">
    <source>
        <dbReference type="ARBA" id="ARBA00023136"/>
    </source>
</evidence>
<evidence type="ECO:0000313" key="13">
    <source>
        <dbReference type="EMBL" id="MDA3613975.1"/>
    </source>
</evidence>
<dbReference type="Pfam" id="PF13715">
    <property type="entry name" value="CarbopepD_reg_2"/>
    <property type="match status" value="1"/>
</dbReference>
<dbReference type="InterPro" id="IPR012910">
    <property type="entry name" value="Plug_dom"/>
</dbReference>
<comment type="similarity">
    <text evidence="8 9">Belongs to the TonB-dependent receptor family.</text>
</comment>
<protein>
    <submittedName>
        <fullName evidence="13">TonB-dependent receptor</fullName>
    </submittedName>
</protein>
<feature type="domain" description="TonB-dependent receptor-like beta-barrel" evidence="11">
    <location>
        <begin position="323"/>
        <end position="744"/>
    </location>
</feature>
<keyword evidence="5 9" id="KW-0798">TonB box</keyword>
<comment type="subcellular location">
    <subcellularLocation>
        <location evidence="1 8">Cell outer membrane</location>
        <topology evidence="1 8">Multi-pass membrane protein</topology>
    </subcellularLocation>
</comment>
<dbReference type="Pfam" id="PF07715">
    <property type="entry name" value="Plug"/>
    <property type="match status" value="1"/>
</dbReference>
<evidence type="ECO:0000256" key="9">
    <source>
        <dbReference type="RuleBase" id="RU003357"/>
    </source>
</evidence>
<evidence type="ECO:0000256" key="10">
    <source>
        <dbReference type="SAM" id="SignalP"/>
    </source>
</evidence>
<evidence type="ECO:0000256" key="2">
    <source>
        <dbReference type="ARBA" id="ARBA00022448"/>
    </source>
</evidence>
<dbReference type="SUPFAM" id="SSF56935">
    <property type="entry name" value="Porins"/>
    <property type="match status" value="1"/>
</dbReference>
<dbReference type="InterPro" id="IPR039426">
    <property type="entry name" value="TonB-dep_rcpt-like"/>
</dbReference>
<evidence type="ECO:0000256" key="5">
    <source>
        <dbReference type="ARBA" id="ARBA00023077"/>
    </source>
</evidence>
<keyword evidence="13" id="KW-0675">Receptor</keyword>
<dbReference type="PANTHER" id="PTHR30069">
    <property type="entry name" value="TONB-DEPENDENT OUTER MEMBRANE RECEPTOR"/>
    <property type="match status" value="1"/>
</dbReference>
<evidence type="ECO:0000256" key="8">
    <source>
        <dbReference type="PROSITE-ProRule" id="PRU01360"/>
    </source>
</evidence>